<comment type="caution">
    <text evidence="10">The sequence shown here is derived from an EMBL/GenBank/DDBJ whole genome shotgun (WGS) entry which is preliminary data.</text>
</comment>
<name>K2GSF7_9BACT</name>
<evidence type="ECO:0000256" key="2">
    <source>
        <dbReference type="ARBA" id="ARBA00023012"/>
    </source>
</evidence>
<dbReference type="PANTHER" id="PTHR48111">
    <property type="entry name" value="REGULATOR OF RPOS"/>
    <property type="match status" value="1"/>
</dbReference>
<dbReference type="AlphaFoldDB" id="K2GSF7"/>
<protein>
    <submittedName>
        <fullName evidence="10">Two-component response regulator</fullName>
    </submittedName>
</protein>
<gene>
    <name evidence="10" type="ORF">ACD_4C00367G0002</name>
</gene>
<dbReference type="Gene3D" id="3.40.50.2300">
    <property type="match status" value="1"/>
</dbReference>
<evidence type="ECO:0000259" key="9">
    <source>
        <dbReference type="PROSITE" id="PS51755"/>
    </source>
</evidence>
<dbReference type="Gene3D" id="1.10.10.10">
    <property type="entry name" value="Winged helix-like DNA-binding domain superfamily/Winged helix DNA-binding domain"/>
    <property type="match status" value="1"/>
</dbReference>
<evidence type="ECO:0000256" key="7">
    <source>
        <dbReference type="PROSITE-ProRule" id="PRU01091"/>
    </source>
</evidence>
<keyword evidence="3" id="KW-0805">Transcription regulation</keyword>
<feature type="domain" description="OmpR/PhoB-type" evidence="9">
    <location>
        <begin position="123"/>
        <end position="219"/>
    </location>
</feature>
<accession>K2GSF7</accession>
<dbReference type="GO" id="GO:0005829">
    <property type="term" value="C:cytosol"/>
    <property type="evidence" value="ECO:0007669"/>
    <property type="project" value="TreeGrafter"/>
</dbReference>
<dbReference type="Pfam" id="PF00072">
    <property type="entry name" value="Response_reg"/>
    <property type="match status" value="1"/>
</dbReference>
<dbReference type="Pfam" id="PF00486">
    <property type="entry name" value="Trans_reg_C"/>
    <property type="match status" value="1"/>
</dbReference>
<dbReference type="GO" id="GO:0006355">
    <property type="term" value="P:regulation of DNA-templated transcription"/>
    <property type="evidence" value="ECO:0007669"/>
    <property type="project" value="InterPro"/>
</dbReference>
<dbReference type="InterPro" id="IPR039420">
    <property type="entry name" value="WalR-like"/>
</dbReference>
<evidence type="ECO:0000256" key="5">
    <source>
        <dbReference type="ARBA" id="ARBA00023163"/>
    </source>
</evidence>
<reference evidence="10" key="1">
    <citation type="journal article" date="2012" name="Science">
        <title>Fermentation, hydrogen, and sulfur metabolism in multiple uncultivated bacterial phyla.</title>
        <authorList>
            <person name="Wrighton K.C."/>
            <person name="Thomas B.C."/>
            <person name="Sharon I."/>
            <person name="Miller C.S."/>
            <person name="Castelle C.J."/>
            <person name="VerBerkmoes N.C."/>
            <person name="Wilkins M.J."/>
            <person name="Hettich R.L."/>
            <person name="Lipton M.S."/>
            <person name="Williams K.H."/>
            <person name="Long P.E."/>
            <person name="Banfield J.F."/>
        </authorList>
    </citation>
    <scope>NUCLEOTIDE SEQUENCE [LARGE SCALE GENOMIC DNA]</scope>
</reference>
<proteinExistence type="predicted"/>
<dbReference type="CDD" id="cd00383">
    <property type="entry name" value="trans_reg_C"/>
    <property type="match status" value="1"/>
</dbReference>
<dbReference type="PROSITE" id="PS51755">
    <property type="entry name" value="OMPR_PHOB"/>
    <property type="match status" value="1"/>
</dbReference>
<dbReference type="SUPFAM" id="SSF52172">
    <property type="entry name" value="CheY-like"/>
    <property type="match status" value="1"/>
</dbReference>
<dbReference type="GO" id="GO:0032993">
    <property type="term" value="C:protein-DNA complex"/>
    <property type="evidence" value="ECO:0007669"/>
    <property type="project" value="TreeGrafter"/>
</dbReference>
<dbReference type="SMART" id="SM00448">
    <property type="entry name" value="REC"/>
    <property type="match status" value="1"/>
</dbReference>
<feature type="DNA-binding region" description="OmpR/PhoB-type" evidence="7">
    <location>
        <begin position="123"/>
        <end position="219"/>
    </location>
</feature>
<dbReference type="Gene3D" id="6.10.250.690">
    <property type="match status" value="1"/>
</dbReference>
<evidence type="ECO:0000259" key="8">
    <source>
        <dbReference type="PROSITE" id="PS50110"/>
    </source>
</evidence>
<dbReference type="GO" id="GO:0000156">
    <property type="term" value="F:phosphorelay response regulator activity"/>
    <property type="evidence" value="ECO:0007669"/>
    <property type="project" value="TreeGrafter"/>
</dbReference>
<dbReference type="InterPro" id="IPR036388">
    <property type="entry name" value="WH-like_DNA-bd_sf"/>
</dbReference>
<feature type="domain" description="Response regulatory" evidence="8">
    <location>
        <begin position="2"/>
        <end position="115"/>
    </location>
</feature>
<evidence type="ECO:0000256" key="1">
    <source>
        <dbReference type="ARBA" id="ARBA00022553"/>
    </source>
</evidence>
<keyword evidence="2" id="KW-0902">Two-component regulatory system</keyword>
<feature type="modified residue" description="4-aspartylphosphate" evidence="6">
    <location>
        <position position="51"/>
    </location>
</feature>
<dbReference type="SMART" id="SM00862">
    <property type="entry name" value="Trans_reg_C"/>
    <property type="match status" value="1"/>
</dbReference>
<organism evidence="10">
    <name type="scientific">uncultured bacterium</name>
    <name type="common">gcode 4</name>
    <dbReference type="NCBI Taxonomy" id="1234023"/>
    <lineage>
        <taxon>Bacteria</taxon>
        <taxon>environmental samples</taxon>
    </lineage>
</organism>
<dbReference type="InterPro" id="IPR001867">
    <property type="entry name" value="OmpR/PhoB-type_DNA-bd"/>
</dbReference>
<evidence type="ECO:0000313" key="10">
    <source>
        <dbReference type="EMBL" id="EKE26230.1"/>
    </source>
</evidence>
<dbReference type="InterPro" id="IPR001789">
    <property type="entry name" value="Sig_transdc_resp-reg_receiver"/>
</dbReference>
<dbReference type="EMBL" id="AMFJ01000883">
    <property type="protein sequence ID" value="EKE26230.1"/>
    <property type="molecule type" value="Genomic_DNA"/>
</dbReference>
<dbReference type="GO" id="GO:0000976">
    <property type="term" value="F:transcription cis-regulatory region binding"/>
    <property type="evidence" value="ECO:0007669"/>
    <property type="project" value="TreeGrafter"/>
</dbReference>
<evidence type="ECO:0000256" key="4">
    <source>
        <dbReference type="ARBA" id="ARBA00023125"/>
    </source>
</evidence>
<dbReference type="PANTHER" id="PTHR48111:SF22">
    <property type="entry name" value="REGULATOR OF RPOS"/>
    <property type="match status" value="1"/>
</dbReference>
<dbReference type="InterPro" id="IPR016032">
    <property type="entry name" value="Sig_transdc_resp-reg_C-effctor"/>
</dbReference>
<sequence>MKVLIIEDNRSINKNIQKYLKLEWFYTEWVFDWKTGLETAISTDFDLILLDIMLPVIDWITVCKKILEQKKVPIIMITAKDEIGDRILWLESGADDYIVKPFDLWELVARINAVLRRWNKEIYDEIQYGDISILLAKKEIFKNNEKIDLTLKEFLILEYLIQNKNQAVSRTDIINYIWWWEDSMFEWDAKLDVYISNLRKKLDKSLIETIKWFWYRINMD</sequence>
<dbReference type="InterPro" id="IPR011006">
    <property type="entry name" value="CheY-like_superfamily"/>
</dbReference>
<dbReference type="PROSITE" id="PS50110">
    <property type="entry name" value="RESPONSE_REGULATORY"/>
    <property type="match status" value="1"/>
</dbReference>
<evidence type="ECO:0000256" key="3">
    <source>
        <dbReference type="ARBA" id="ARBA00023015"/>
    </source>
</evidence>
<keyword evidence="1 6" id="KW-0597">Phosphoprotein</keyword>
<dbReference type="SUPFAM" id="SSF46894">
    <property type="entry name" value="C-terminal effector domain of the bipartite response regulators"/>
    <property type="match status" value="1"/>
</dbReference>
<keyword evidence="4 7" id="KW-0238">DNA-binding</keyword>
<evidence type="ECO:0000256" key="6">
    <source>
        <dbReference type="PROSITE-ProRule" id="PRU00169"/>
    </source>
</evidence>
<keyword evidence="5" id="KW-0804">Transcription</keyword>